<comment type="similarity">
    <text evidence="1">Belongs to the short-chain dehydrogenases/reductases (SDR) family.</text>
</comment>
<comment type="caution">
    <text evidence="4">The sequence shown here is derived from an EMBL/GenBank/DDBJ whole genome shotgun (WGS) entry which is preliminary data.</text>
</comment>
<sequence length="128" mass="14316">MEFKETDHLPIPSPSLSPTRWWSEETVAIVTGANKGIGFALVRRMAELGLKVILTARDMERGCKAIEALKAQGLYNVTFFCLDVSDPCSIKTFATWFTANFAALDILVNNAAVSFKEIMKTQLNMRRQ</sequence>
<evidence type="ECO:0000256" key="1">
    <source>
        <dbReference type="ARBA" id="ARBA00006484"/>
    </source>
</evidence>
<gene>
    <name evidence="4" type="ORF">M0R45_019419</name>
</gene>
<dbReference type="Proteomes" id="UP001457282">
    <property type="component" value="Unassembled WGS sequence"/>
</dbReference>
<name>A0AAW1X7S0_RUBAR</name>
<dbReference type="EMBL" id="JBEDUW010000004">
    <property type="protein sequence ID" value="KAK9932171.1"/>
    <property type="molecule type" value="Genomic_DNA"/>
</dbReference>
<evidence type="ECO:0000256" key="3">
    <source>
        <dbReference type="ARBA" id="ARBA00023002"/>
    </source>
</evidence>
<dbReference type="InterPro" id="IPR002347">
    <property type="entry name" value="SDR_fam"/>
</dbReference>
<evidence type="ECO:0000313" key="4">
    <source>
        <dbReference type="EMBL" id="KAK9932171.1"/>
    </source>
</evidence>
<organism evidence="4 5">
    <name type="scientific">Rubus argutus</name>
    <name type="common">Southern blackberry</name>
    <dbReference type="NCBI Taxonomy" id="59490"/>
    <lineage>
        <taxon>Eukaryota</taxon>
        <taxon>Viridiplantae</taxon>
        <taxon>Streptophyta</taxon>
        <taxon>Embryophyta</taxon>
        <taxon>Tracheophyta</taxon>
        <taxon>Spermatophyta</taxon>
        <taxon>Magnoliopsida</taxon>
        <taxon>eudicotyledons</taxon>
        <taxon>Gunneridae</taxon>
        <taxon>Pentapetalae</taxon>
        <taxon>rosids</taxon>
        <taxon>fabids</taxon>
        <taxon>Rosales</taxon>
        <taxon>Rosaceae</taxon>
        <taxon>Rosoideae</taxon>
        <taxon>Rosoideae incertae sedis</taxon>
        <taxon>Rubus</taxon>
    </lineage>
</organism>
<keyword evidence="5" id="KW-1185">Reference proteome</keyword>
<accession>A0AAW1X7S0</accession>
<dbReference type="InterPro" id="IPR036291">
    <property type="entry name" value="NAD(P)-bd_dom_sf"/>
</dbReference>
<proteinExistence type="inferred from homology"/>
<dbReference type="Gene3D" id="3.40.50.720">
    <property type="entry name" value="NAD(P)-binding Rossmann-like Domain"/>
    <property type="match status" value="1"/>
</dbReference>
<dbReference type="GO" id="GO:0016491">
    <property type="term" value="F:oxidoreductase activity"/>
    <property type="evidence" value="ECO:0007669"/>
    <property type="project" value="UniProtKB-KW"/>
</dbReference>
<reference evidence="4 5" key="1">
    <citation type="journal article" date="2023" name="G3 (Bethesda)">
        <title>A chromosome-length genome assembly and annotation of blackberry (Rubus argutus, cv. 'Hillquist').</title>
        <authorList>
            <person name="Bruna T."/>
            <person name="Aryal R."/>
            <person name="Dudchenko O."/>
            <person name="Sargent D.J."/>
            <person name="Mead D."/>
            <person name="Buti M."/>
            <person name="Cavallini A."/>
            <person name="Hytonen T."/>
            <person name="Andres J."/>
            <person name="Pham M."/>
            <person name="Weisz D."/>
            <person name="Mascagni F."/>
            <person name="Usai G."/>
            <person name="Natali L."/>
            <person name="Bassil N."/>
            <person name="Fernandez G.E."/>
            <person name="Lomsadze A."/>
            <person name="Armour M."/>
            <person name="Olukolu B."/>
            <person name="Poorten T."/>
            <person name="Britton C."/>
            <person name="Davik J."/>
            <person name="Ashrafi H."/>
            <person name="Aiden E.L."/>
            <person name="Borodovsky M."/>
            <person name="Worthington M."/>
        </authorList>
    </citation>
    <scope>NUCLEOTIDE SEQUENCE [LARGE SCALE GENOMIC DNA]</scope>
    <source>
        <strain evidence="4">PI 553951</strain>
    </source>
</reference>
<keyword evidence="3" id="KW-0560">Oxidoreductase</keyword>
<dbReference type="SUPFAM" id="SSF51735">
    <property type="entry name" value="NAD(P)-binding Rossmann-fold domains"/>
    <property type="match status" value="1"/>
</dbReference>
<dbReference type="PRINTS" id="PR00081">
    <property type="entry name" value="GDHRDH"/>
</dbReference>
<dbReference type="Pfam" id="PF00106">
    <property type="entry name" value="adh_short"/>
    <property type="match status" value="1"/>
</dbReference>
<dbReference type="AlphaFoldDB" id="A0AAW1X7S0"/>
<evidence type="ECO:0000256" key="2">
    <source>
        <dbReference type="ARBA" id="ARBA00022857"/>
    </source>
</evidence>
<keyword evidence="2" id="KW-0521">NADP</keyword>
<dbReference type="PANTHER" id="PTHR43490">
    <property type="entry name" value="(+)-NEOMENTHOL DEHYDROGENASE"/>
    <property type="match status" value="1"/>
</dbReference>
<protein>
    <submittedName>
        <fullName evidence="4">Uncharacterized protein</fullName>
    </submittedName>
</protein>
<dbReference type="PANTHER" id="PTHR43490:SF60">
    <property type="entry name" value="NAD(P)-BINDING ROSSMANN-FOLD SUPERFAMILY PROTEIN"/>
    <property type="match status" value="1"/>
</dbReference>
<evidence type="ECO:0000313" key="5">
    <source>
        <dbReference type="Proteomes" id="UP001457282"/>
    </source>
</evidence>
<dbReference type="GO" id="GO:0016020">
    <property type="term" value="C:membrane"/>
    <property type="evidence" value="ECO:0007669"/>
    <property type="project" value="TreeGrafter"/>
</dbReference>